<feature type="domain" description="NADP-dependent oxidoreductase" evidence="2">
    <location>
        <begin position="91"/>
        <end position="352"/>
    </location>
</feature>
<comment type="caution">
    <text evidence="3">The sequence shown here is derived from an EMBL/GenBank/DDBJ whole genome shotgun (WGS) entry which is preliminary data.</text>
</comment>
<dbReference type="PRINTS" id="PR00069">
    <property type="entry name" value="ALDKETRDTASE"/>
</dbReference>
<organism evidence="3 4">
    <name type="scientific">Bombardia bombarda</name>
    <dbReference type="NCBI Taxonomy" id="252184"/>
    <lineage>
        <taxon>Eukaryota</taxon>
        <taxon>Fungi</taxon>
        <taxon>Dikarya</taxon>
        <taxon>Ascomycota</taxon>
        <taxon>Pezizomycotina</taxon>
        <taxon>Sordariomycetes</taxon>
        <taxon>Sordariomycetidae</taxon>
        <taxon>Sordariales</taxon>
        <taxon>Lasiosphaeriaceae</taxon>
        <taxon>Bombardia</taxon>
    </lineage>
</organism>
<dbReference type="EMBL" id="JAULSR010000009">
    <property type="protein sequence ID" value="KAK0612344.1"/>
    <property type="molecule type" value="Genomic_DNA"/>
</dbReference>
<dbReference type="AlphaFoldDB" id="A0AA39U6Y2"/>
<evidence type="ECO:0000313" key="4">
    <source>
        <dbReference type="Proteomes" id="UP001174934"/>
    </source>
</evidence>
<dbReference type="InterPro" id="IPR020471">
    <property type="entry name" value="AKR"/>
</dbReference>
<gene>
    <name evidence="3" type="ORF">B0T17DRAFT_543322</name>
</gene>
<reference evidence="3" key="1">
    <citation type="submission" date="2023-06" db="EMBL/GenBank/DDBJ databases">
        <title>Genome-scale phylogeny and comparative genomics of the fungal order Sordariales.</title>
        <authorList>
            <consortium name="Lawrence Berkeley National Laboratory"/>
            <person name="Hensen N."/>
            <person name="Bonometti L."/>
            <person name="Westerberg I."/>
            <person name="Brannstrom I.O."/>
            <person name="Guillou S."/>
            <person name="Cros-Aarteil S."/>
            <person name="Calhoun S."/>
            <person name="Haridas S."/>
            <person name="Kuo A."/>
            <person name="Mondo S."/>
            <person name="Pangilinan J."/>
            <person name="Riley R."/>
            <person name="LaButti K."/>
            <person name="Andreopoulos B."/>
            <person name="Lipzen A."/>
            <person name="Chen C."/>
            <person name="Yanf M."/>
            <person name="Daum C."/>
            <person name="Ng V."/>
            <person name="Clum A."/>
            <person name="Steindorff A."/>
            <person name="Ohm R."/>
            <person name="Martin F."/>
            <person name="Silar P."/>
            <person name="Natvig D."/>
            <person name="Lalanne C."/>
            <person name="Gautier V."/>
            <person name="Ament-velasquez S.L."/>
            <person name="Kruys A."/>
            <person name="Hutchinson M.I."/>
            <person name="Powell A.J."/>
            <person name="Barry K."/>
            <person name="Miller A.N."/>
            <person name="Grigoriev I.V."/>
            <person name="Debuchy R."/>
            <person name="Gladieux P."/>
            <person name="Thoren M.H."/>
            <person name="Johannesson H."/>
        </authorList>
    </citation>
    <scope>NUCLEOTIDE SEQUENCE</scope>
    <source>
        <strain evidence="3">SMH3391-2</strain>
    </source>
</reference>
<keyword evidence="4" id="KW-1185">Reference proteome</keyword>
<accession>A0AA39U6Y2</accession>
<dbReference type="FunFam" id="3.20.20.100:FF:000002">
    <property type="entry name" value="2,5-diketo-D-gluconic acid reductase A"/>
    <property type="match status" value="1"/>
</dbReference>
<protein>
    <submittedName>
        <fullName evidence="3">NADP-dependent oxidoreductase domain-containing protein</fullName>
    </submittedName>
</protein>
<proteinExistence type="predicted"/>
<evidence type="ECO:0000256" key="1">
    <source>
        <dbReference type="ARBA" id="ARBA00023002"/>
    </source>
</evidence>
<evidence type="ECO:0000259" key="2">
    <source>
        <dbReference type="Pfam" id="PF00248"/>
    </source>
</evidence>
<dbReference type="Pfam" id="PF00248">
    <property type="entry name" value="Aldo_ket_red"/>
    <property type="match status" value="1"/>
</dbReference>
<keyword evidence="1" id="KW-0560">Oxidoreductase</keyword>
<dbReference type="PANTHER" id="PTHR11732">
    <property type="entry name" value="ALDO/KETO REDUCTASE"/>
    <property type="match status" value="1"/>
</dbReference>
<dbReference type="PROSITE" id="PS00062">
    <property type="entry name" value="ALDOKETO_REDUCTASE_2"/>
    <property type="match status" value="1"/>
</dbReference>
<dbReference type="SUPFAM" id="SSF51430">
    <property type="entry name" value="NAD(P)-linked oxidoreductase"/>
    <property type="match status" value="1"/>
</dbReference>
<dbReference type="InterPro" id="IPR036812">
    <property type="entry name" value="NAD(P)_OxRdtase_dom_sf"/>
</dbReference>
<dbReference type="InterPro" id="IPR018170">
    <property type="entry name" value="Aldo/ket_reductase_CS"/>
</dbReference>
<sequence length="383" mass="42356">MPPPPLPLRLPLSPLFSRLARPVPMNAYCSPFAHLKRHAAAIPLRTKVSGLLVGISALWFTAQSHTSRTITTHTMANKTFKLNTGADIPALGLGTWQSAPGEVKEAVSYALKVGYKLIDGAYCYGNEDEVGEGLNEAFASGIKREDIFVVSKVWATYTTRCELGLDKSLKSLGLDYVDLFLVHWPLLMNPEGDHDKFPKLPNGERDIIHSHNHVDTWKQMEKLVATGKTKAIGVSNYSKRYLEQLLPHATIIPAVNQIENHPSLPQQEIVDLCNEKGIHIMAYSPFGSTGGPMFKAEPVLKIAEKHGVPPSAVLLSYHIPRGSTVLAKSVTPARIKDNLNIVDLDEEDQKLLRDYSDNLVKEGKVERYVYPPFGVDFGFPDKS</sequence>
<dbReference type="Gene3D" id="3.20.20.100">
    <property type="entry name" value="NADP-dependent oxidoreductase domain"/>
    <property type="match status" value="1"/>
</dbReference>
<dbReference type="InterPro" id="IPR044495">
    <property type="entry name" value="AKR3D"/>
</dbReference>
<evidence type="ECO:0000313" key="3">
    <source>
        <dbReference type="EMBL" id="KAK0612344.1"/>
    </source>
</evidence>
<dbReference type="CDD" id="cd19121">
    <property type="entry name" value="AKR_AKR3D1"/>
    <property type="match status" value="1"/>
</dbReference>
<dbReference type="InterPro" id="IPR023210">
    <property type="entry name" value="NADP_OxRdtase_dom"/>
</dbReference>
<dbReference type="GO" id="GO:0102098">
    <property type="term" value="F:D-galacturonate reductase activity"/>
    <property type="evidence" value="ECO:0007669"/>
    <property type="project" value="InterPro"/>
</dbReference>
<name>A0AA39U6Y2_9PEZI</name>
<dbReference type="GO" id="GO:0019698">
    <property type="term" value="P:D-galacturonate catabolic process"/>
    <property type="evidence" value="ECO:0007669"/>
    <property type="project" value="InterPro"/>
</dbReference>
<dbReference type="Proteomes" id="UP001174934">
    <property type="component" value="Unassembled WGS sequence"/>
</dbReference>